<gene>
    <name evidence="2" type="ORF">EWH08_11585</name>
</gene>
<accession>A0A4Q4J7C5</accession>
<evidence type="ECO:0000256" key="1">
    <source>
        <dbReference type="SAM" id="MobiDB-lite"/>
    </source>
</evidence>
<sequence>MFDGRVKKMANRTEAHRCDHKEQKCLKSEKFAMERFIIFARRVQHHGKSSRENATAKAQDAQERS</sequence>
<feature type="region of interest" description="Disordered" evidence="1">
    <location>
        <begin position="43"/>
        <end position="65"/>
    </location>
</feature>
<name>A0A4Q4J7C5_9SPHN</name>
<dbReference type="RefSeq" id="WP_073507137.1">
    <property type="nucleotide sequence ID" value="NZ_JACBZE010000003.1"/>
</dbReference>
<dbReference type="AlphaFoldDB" id="A0A4Q4J7C5"/>
<evidence type="ECO:0000313" key="3">
    <source>
        <dbReference type="Proteomes" id="UP000292734"/>
    </source>
</evidence>
<dbReference type="Proteomes" id="UP000292734">
    <property type="component" value="Unassembled WGS sequence"/>
</dbReference>
<proteinExistence type="predicted"/>
<comment type="caution">
    <text evidence="2">The sequence shown here is derived from an EMBL/GenBank/DDBJ whole genome shotgun (WGS) entry which is preliminary data.</text>
</comment>
<dbReference type="EMBL" id="SEOM01000003">
    <property type="protein sequence ID" value="RYM01938.1"/>
    <property type="molecule type" value="Genomic_DNA"/>
</dbReference>
<evidence type="ECO:0000313" key="2">
    <source>
        <dbReference type="EMBL" id="RYM01938.1"/>
    </source>
</evidence>
<organism evidence="2 3">
    <name type="scientific">Sphingobium indicum</name>
    <dbReference type="NCBI Taxonomy" id="332055"/>
    <lineage>
        <taxon>Bacteria</taxon>
        <taxon>Pseudomonadati</taxon>
        <taxon>Pseudomonadota</taxon>
        <taxon>Alphaproteobacteria</taxon>
        <taxon>Sphingomonadales</taxon>
        <taxon>Sphingomonadaceae</taxon>
        <taxon>Sphingobium</taxon>
    </lineage>
</organism>
<protein>
    <submittedName>
        <fullName evidence="2">Uncharacterized protein</fullName>
    </submittedName>
</protein>
<reference evidence="2 3" key="1">
    <citation type="submission" date="2019-02" db="EMBL/GenBank/DDBJ databases">
        <authorList>
            <person name="Feng G."/>
        </authorList>
    </citation>
    <scope>NUCLEOTIDE SEQUENCE [LARGE SCALE GENOMIC DNA]</scope>
    <source>
        <strain evidence="2 3">DSM 26779</strain>
    </source>
</reference>